<dbReference type="InterPro" id="IPR006439">
    <property type="entry name" value="HAD-SF_hydro_IA"/>
</dbReference>
<evidence type="ECO:0000256" key="3">
    <source>
        <dbReference type="ARBA" id="ARBA00022842"/>
    </source>
</evidence>
<evidence type="ECO:0000256" key="2">
    <source>
        <dbReference type="ARBA" id="ARBA00022801"/>
    </source>
</evidence>
<organism evidence="5 6">
    <name type="scientific">Marinibactrum halimedae</name>
    <dbReference type="NCBI Taxonomy" id="1444977"/>
    <lineage>
        <taxon>Bacteria</taxon>
        <taxon>Pseudomonadati</taxon>
        <taxon>Pseudomonadota</taxon>
        <taxon>Gammaproteobacteria</taxon>
        <taxon>Cellvibrionales</taxon>
        <taxon>Cellvibrionaceae</taxon>
        <taxon>Marinibactrum</taxon>
    </lineage>
</organism>
<dbReference type="EMBL" id="BSPD01000064">
    <property type="protein sequence ID" value="GLS26991.1"/>
    <property type="molecule type" value="Genomic_DNA"/>
</dbReference>
<gene>
    <name evidence="5" type="primary">gph2</name>
    <name evidence="5" type="ORF">GCM10007877_27100</name>
</gene>
<sequence length="226" mass="25505">MPISPQRAVLFDLDGTLMDTADDFVTVVNAMRLDYQQPPLDEQRIRATVSDGARALIKLAFTEDESGDEFQRLRQELLDRYLEQLKPGITTSTYFSGIEILLSLLQAHQIQWGIVTNKPWLYTDALLKALNISAPVVICPDHVSQTKPHPEPLFLACEKLRCIPEESIYVGDHIRDIEAGRAANMATVTAKWGYIKKEENVNLWEADAICESPQDLWPTLQALLTL</sequence>
<dbReference type="Gene3D" id="3.40.50.1000">
    <property type="entry name" value="HAD superfamily/HAD-like"/>
    <property type="match status" value="1"/>
</dbReference>
<accession>A0AA37WP86</accession>
<dbReference type="AlphaFoldDB" id="A0AA37WP86"/>
<dbReference type="GO" id="GO:0046872">
    <property type="term" value="F:metal ion binding"/>
    <property type="evidence" value="ECO:0007669"/>
    <property type="project" value="UniProtKB-KW"/>
</dbReference>
<dbReference type="InterPro" id="IPR041492">
    <property type="entry name" value="HAD_2"/>
</dbReference>
<evidence type="ECO:0000313" key="5">
    <source>
        <dbReference type="EMBL" id="GLS26991.1"/>
    </source>
</evidence>
<reference evidence="5 6" key="1">
    <citation type="journal article" date="2014" name="Int. J. Syst. Evol. Microbiol.">
        <title>Complete genome sequence of Corynebacterium casei LMG S-19264T (=DSM 44701T), isolated from a smear-ripened cheese.</title>
        <authorList>
            <consortium name="US DOE Joint Genome Institute (JGI-PGF)"/>
            <person name="Walter F."/>
            <person name="Albersmeier A."/>
            <person name="Kalinowski J."/>
            <person name="Ruckert C."/>
        </authorList>
    </citation>
    <scope>NUCLEOTIDE SEQUENCE [LARGE SCALE GENOMIC DNA]</scope>
    <source>
        <strain evidence="5 6">NBRC 110095</strain>
    </source>
</reference>
<dbReference type="PANTHER" id="PTHR43434:SF23">
    <property type="entry name" value="PHOSPHOGLYCOLATE PHOSPHATASE"/>
    <property type="match status" value="1"/>
</dbReference>
<dbReference type="SUPFAM" id="SSF56784">
    <property type="entry name" value="HAD-like"/>
    <property type="match status" value="1"/>
</dbReference>
<dbReference type="InterPro" id="IPR023214">
    <property type="entry name" value="HAD_sf"/>
</dbReference>
<evidence type="ECO:0000256" key="4">
    <source>
        <dbReference type="ARBA" id="ARBA00023277"/>
    </source>
</evidence>
<evidence type="ECO:0000313" key="6">
    <source>
        <dbReference type="Proteomes" id="UP001156870"/>
    </source>
</evidence>
<dbReference type="PANTHER" id="PTHR43434">
    <property type="entry name" value="PHOSPHOGLYCOLATE PHOSPHATASE"/>
    <property type="match status" value="1"/>
</dbReference>
<dbReference type="GO" id="GO:0008967">
    <property type="term" value="F:phosphoglycolate phosphatase activity"/>
    <property type="evidence" value="ECO:0007669"/>
    <property type="project" value="TreeGrafter"/>
</dbReference>
<keyword evidence="6" id="KW-1185">Reference proteome</keyword>
<dbReference type="GO" id="GO:0005829">
    <property type="term" value="C:cytosol"/>
    <property type="evidence" value="ECO:0007669"/>
    <property type="project" value="TreeGrafter"/>
</dbReference>
<dbReference type="NCBIfam" id="TIGR01549">
    <property type="entry name" value="HAD-SF-IA-v1"/>
    <property type="match status" value="1"/>
</dbReference>
<dbReference type="Pfam" id="PF13419">
    <property type="entry name" value="HAD_2"/>
    <property type="match status" value="1"/>
</dbReference>
<dbReference type="InterPro" id="IPR050155">
    <property type="entry name" value="HAD-like_hydrolase_sf"/>
</dbReference>
<dbReference type="SFLD" id="SFLDS00003">
    <property type="entry name" value="Haloacid_Dehalogenase"/>
    <property type="match status" value="1"/>
</dbReference>
<dbReference type="InterPro" id="IPR036412">
    <property type="entry name" value="HAD-like_sf"/>
</dbReference>
<protein>
    <submittedName>
        <fullName evidence="5">Phosphoglycolate phosphatase 2</fullName>
    </submittedName>
</protein>
<dbReference type="Gene3D" id="1.10.150.240">
    <property type="entry name" value="Putative phosphatase, domain 2"/>
    <property type="match status" value="1"/>
</dbReference>
<comment type="caution">
    <text evidence="5">The sequence shown here is derived from an EMBL/GenBank/DDBJ whole genome shotgun (WGS) entry which is preliminary data.</text>
</comment>
<name>A0AA37WP86_9GAMM</name>
<dbReference type="GO" id="GO:0006281">
    <property type="term" value="P:DNA repair"/>
    <property type="evidence" value="ECO:0007669"/>
    <property type="project" value="TreeGrafter"/>
</dbReference>
<keyword evidence="1" id="KW-0479">Metal-binding</keyword>
<dbReference type="Proteomes" id="UP001156870">
    <property type="component" value="Unassembled WGS sequence"/>
</dbReference>
<dbReference type="SFLD" id="SFLDG01129">
    <property type="entry name" value="C1.5:_HAD__Beta-PGM__Phosphata"/>
    <property type="match status" value="1"/>
</dbReference>
<evidence type="ECO:0000256" key="1">
    <source>
        <dbReference type="ARBA" id="ARBA00022723"/>
    </source>
</evidence>
<keyword evidence="4" id="KW-0119">Carbohydrate metabolism</keyword>
<proteinExistence type="predicted"/>
<dbReference type="RefSeq" id="WP_232594404.1">
    <property type="nucleotide sequence ID" value="NZ_BSPD01000064.1"/>
</dbReference>
<keyword evidence="2" id="KW-0378">Hydrolase</keyword>
<dbReference type="InterPro" id="IPR023198">
    <property type="entry name" value="PGP-like_dom2"/>
</dbReference>
<keyword evidence="3" id="KW-0460">Magnesium</keyword>